<dbReference type="EMBL" id="SWFS01000115">
    <property type="protein sequence ID" value="KAA8916238.1"/>
    <property type="molecule type" value="Genomic_DNA"/>
</dbReference>
<dbReference type="CDD" id="cd10429">
    <property type="entry name" value="GAAP_like"/>
    <property type="match status" value="1"/>
</dbReference>
<evidence type="ECO:0000313" key="8">
    <source>
        <dbReference type="Proteomes" id="UP000761534"/>
    </source>
</evidence>
<gene>
    <name evidence="7" type="ORF">TRICI_001606</name>
</gene>
<feature type="transmembrane region" description="Helical" evidence="5">
    <location>
        <begin position="112"/>
        <end position="131"/>
    </location>
</feature>
<dbReference type="Pfam" id="PF01027">
    <property type="entry name" value="Bax1-I"/>
    <property type="match status" value="1"/>
</dbReference>
<dbReference type="PANTHER" id="PTHR23291">
    <property type="entry name" value="BAX INHIBITOR-RELATED"/>
    <property type="match status" value="1"/>
</dbReference>
<evidence type="ECO:0008006" key="9">
    <source>
        <dbReference type="Google" id="ProtNLM"/>
    </source>
</evidence>
<dbReference type="AlphaFoldDB" id="A0A642V8T2"/>
<keyword evidence="8" id="KW-1185">Reference proteome</keyword>
<feature type="transmembrane region" description="Helical" evidence="5">
    <location>
        <begin position="197"/>
        <end position="217"/>
    </location>
</feature>
<feature type="transmembrane region" description="Helical" evidence="5">
    <location>
        <begin position="80"/>
        <end position="100"/>
    </location>
</feature>
<evidence type="ECO:0000256" key="2">
    <source>
        <dbReference type="ARBA" id="ARBA00022692"/>
    </source>
</evidence>
<reference evidence="7" key="1">
    <citation type="journal article" date="2019" name="G3 (Bethesda)">
        <title>Genome Assemblies of Two Rare Opportunistic Yeast Pathogens: Diutina rugosa (syn. Candida rugosa) and Trichomonascus ciferrii (syn. Candida ciferrii).</title>
        <authorList>
            <person name="Mixao V."/>
            <person name="Saus E."/>
            <person name="Hansen A.P."/>
            <person name="Lass-Florl C."/>
            <person name="Gabaldon T."/>
        </authorList>
    </citation>
    <scope>NUCLEOTIDE SEQUENCE</scope>
    <source>
        <strain evidence="7">CBS 4856</strain>
    </source>
</reference>
<accession>A0A642V8T2</accession>
<comment type="subcellular location">
    <subcellularLocation>
        <location evidence="1">Membrane</location>
        <topology evidence="1">Multi-pass membrane protein</topology>
    </subcellularLocation>
</comment>
<sequence>MSHNDSSYPVPPPRYSESRVQPEEAASPLLGGREEAAAVRPGEGSGVPREEGDHVPDDFKYADKVAECTLPIRQAFIRKVYSILTVQLLVTAAVGTVISMNPGVKNWALSHIWAFYVSMFGAMGFMIGAFIKQRSYPTNLIFLGGFTLLESYAVGTVSSLYDTRIVLQAVALTFVIFLGVSIFAIQTRYDLTGWAGYLNIALWGLIGFGLVAIFVPFGSKVELIYSSIGALVFTGYILVDTQLILKKFHPEDEVAAAVSLYLDIINLFLNILRILNEIQNDN</sequence>
<evidence type="ECO:0000313" key="7">
    <source>
        <dbReference type="EMBL" id="KAA8916238.1"/>
    </source>
</evidence>
<name>A0A642V8T2_9ASCO</name>
<dbReference type="GO" id="GO:0016020">
    <property type="term" value="C:membrane"/>
    <property type="evidence" value="ECO:0007669"/>
    <property type="project" value="UniProtKB-SubCell"/>
</dbReference>
<dbReference type="VEuPathDB" id="FungiDB:TRICI_001606"/>
<dbReference type="InterPro" id="IPR006214">
    <property type="entry name" value="Bax_inhibitor_1-related"/>
</dbReference>
<dbReference type="OrthoDB" id="7933078at2759"/>
<organism evidence="7 8">
    <name type="scientific">Trichomonascus ciferrii</name>
    <dbReference type="NCBI Taxonomy" id="44093"/>
    <lineage>
        <taxon>Eukaryota</taxon>
        <taxon>Fungi</taxon>
        <taxon>Dikarya</taxon>
        <taxon>Ascomycota</taxon>
        <taxon>Saccharomycotina</taxon>
        <taxon>Dipodascomycetes</taxon>
        <taxon>Dipodascales</taxon>
        <taxon>Trichomonascaceae</taxon>
        <taxon>Trichomonascus</taxon>
        <taxon>Trichomonascus ciferrii complex</taxon>
    </lineage>
</organism>
<evidence type="ECO:0000256" key="4">
    <source>
        <dbReference type="ARBA" id="ARBA00023136"/>
    </source>
</evidence>
<feature type="transmembrane region" description="Helical" evidence="5">
    <location>
        <begin position="223"/>
        <end position="245"/>
    </location>
</feature>
<dbReference type="PANTHER" id="PTHR23291:SF50">
    <property type="entry name" value="PROTEIN LIFEGUARD 4"/>
    <property type="match status" value="1"/>
</dbReference>
<feature type="transmembrane region" description="Helical" evidence="5">
    <location>
        <begin position="165"/>
        <end position="185"/>
    </location>
</feature>
<dbReference type="Proteomes" id="UP000761534">
    <property type="component" value="Unassembled WGS sequence"/>
</dbReference>
<protein>
    <recommendedName>
        <fullName evidence="9">Bax inhibitor 1</fullName>
    </recommendedName>
</protein>
<evidence type="ECO:0000256" key="6">
    <source>
        <dbReference type="SAM" id="MobiDB-lite"/>
    </source>
</evidence>
<comment type="similarity">
    <text evidence="5">Belongs to the BI1 family.</text>
</comment>
<feature type="region of interest" description="Disordered" evidence="6">
    <location>
        <begin position="1"/>
        <end position="54"/>
    </location>
</feature>
<evidence type="ECO:0000256" key="3">
    <source>
        <dbReference type="ARBA" id="ARBA00022989"/>
    </source>
</evidence>
<evidence type="ECO:0000256" key="1">
    <source>
        <dbReference type="ARBA" id="ARBA00004141"/>
    </source>
</evidence>
<evidence type="ECO:0000256" key="5">
    <source>
        <dbReference type="RuleBase" id="RU004379"/>
    </source>
</evidence>
<proteinExistence type="inferred from homology"/>
<feature type="transmembrane region" description="Helical" evidence="5">
    <location>
        <begin position="140"/>
        <end position="159"/>
    </location>
</feature>
<keyword evidence="2 5" id="KW-0812">Transmembrane</keyword>
<keyword evidence="3 5" id="KW-1133">Transmembrane helix</keyword>
<keyword evidence="4 5" id="KW-0472">Membrane</keyword>
<comment type="caution">
    <text evidence="7">The sequence shown here is derived from an EMBL/GenBank/DDBJ whole genome shotgun (WGS) entry which is preliminary data.</text>
</comment>